<dbReference type="SUPFAM" id="SSF53335">
    <property type="entry name" value="S-adenosyl-L-methionine-dependent methyltransferases"/>
    <property type="match status" value="1"/>
</dbReference>
<dbReference type="Pfam" id="PF17827">
    <property type="entry name" value="PrmC_N"/>
    <property type="match status" value="1"/>
</dbReference>
<dbReference type="EMBL" id="JACNJD010000179">
    <property type="protein sequence ID" value="MBC8177000.1"/>
    <property type="molecule type" value="Genomic_DNA"/>
</dbReference>
<dbReference type="GO" id="GO:0102559">
    <property type="term" value="F:peptide chain release factor N(5)-glutamine methyltransferase activity"/>
    <property type="evidence" value="ECO:0007669"/>
    <property type="project" value="UniProtKB-EC"/>
</dbReference>
<dbReference type="InterPro" id="IPR019874">
    <property type="entry name" value="RF_methyltr_PrmC"/>
</dbReference>
<comment type="caution">
    <text evidence="5">Lacks conserved residue(s) required for the propagation of feature annotation.</text>
</comment>
<comment type="similarity">
    <text evidence="5">Belongs to the protein N5-glutamine methyltransferase family. PrmC subfamily.</text>
</comment>
<dbReference type="Proteomes" id="UP000650524">
    <property type="component" value="Unassembled WGS sequence"/>
</dbReference>
<dbReference type="InterPro" id="IPR040758">
    <property type="entry name" value="PrmC_N"/>
</dbReference>
<evidence type="ECO:0000259" key="7">
    <source>
        <dbReference type="Pfam" id="PF17827"/>
    </source>
</evidence>
<gene>
    <name evidence="5 8" type="primary">prmC</name>
    <name evidence="8" type="ORF">H8E19_06300</name>
</gene>
<feature type="domain" description="Release factor glutamine methyltransferase N-terminal" evidence="7">
    <location>
        <begin position="10"/>
        <end position="80"/>
    </location>
</feature>
<feature type="binding site" evidence="5">
    <location>
        <begin position="130"/>
        <end position="134"/>
    </location>
    <ligand>
        <name>S-adenosyl-L-methionine</name>
        <dbReference type="ChEBI" id="CHEBI:59789"/>
    </ligand>
</feature>
<feature type="binding site" evidence="5">
    <location>
        <position position="153"/>
    </location>
    <ligand>
        <name>S-adenosyl-L-methionine</name>
        <dbReference type="ChEBI" id="CHEBI:59789"/>
    </ligand>
</feature>
<dbReference type="NCBIfam" id="TIGR03534">
    <property type="entry name" value="RF_mod_PrmC"/>
    <property type="match status" value="1"/>
</dbReference>
<evidence type="ECO:0000256" key="3">
    <source>
        <dbReference type="ARBA" id="ARBA00022691"/>
    </source>
</evidence>
<comment type="catalytic activity">
    <reaction evidence="4 5">
        <text>L-glutaminyl-[peptide chain release factor] + S-adenosyl-L-methionine = N(5)-methyl-L-glutaminyl-[peptide chain release factor] + S-adenosyl-L-homocysteine + H(+)</text>
        <dbReference type="Rhea" id="RHEA:42896"/>
        <dbReference type="Rhea" id="RHEA-COMP:10271"/>
        <dbReference type="Rhea" id="RHEA-COMP:10272"/>
        <dbReference type="ChEBI" id="CHEBI:15378"/>
        <dbReference type="ChEBI" id="CHEBI:30011"/>
        <dbReference type="ChEBI" id="CHEBI:57856"/>
        <dbReference type="ChEBI" id="CHEBI:59789"/>
        <dbReference type="ChEBI" id="CHEBI:61891"/>
        <dbReference type="EC" id="2.1.1.297"/>
    </reaction>
</comment>
<dbReference type="NCBIfam" id="TIGR00536">
    <property type="entry name" value="hemK_fam"/>
    <property type="match status" value="1"/>
</dbReference>
<accession>A0A8J6MYI8</accession>
<name>A0A8J6MYI8_9DELT</name>
<dbReference type="PANTHER" id="PTHR18895">
    <property type="entry name" value="HEMK METHYLTRANSFERASE"/>
    <property type="match status" value="1"/>
</dbReference>
<dbReference type="InterPro" id="IPR004556">
    <property type="entry name" value="HemK-like"/>
</dbReference>
<dbReference type="AlphaFoldDB" id="A0A8J6MYI8"/>
<protein>
    <recommendedName>
        <fullName evidence="5">Release factor glutamine methyltransferase</fullName>
        <shortName evidence="5">RF MTase</shortName>
        <ecNumber evidence="5">2.1.1.297</ecNumber>
    </recommendedName>
    <alternativeName>
        <fullName evidence="5">N5-glutamine methyltransferase PrmC</fullName>
    </alternativeName>
    <alternativeName>
        <fullName evidence="5">Protein-(glutamine-N5) MTase PrmC</fullName>
    </alternativeName>
    <alternativeName>
        <fullName evidence="5">Protein-glutamine N-methyltransferase PrmC</fullName>
    </alternativeName>
</protein>
<feature type="domain" description="Methyltransferase small" evidence="6">
    <location>
        <begin position="112"/>
        <end position="207"/>
    </location>
</feature>
<dbReference type="GO" id="GO:0003676">
    <property type="term" value="F:nucleic acid binding"/>
    <property type="evidence" value="ECO:0007669"/>
    <property type="project" value="InterPro"/>
</dbReference>
<evidence type="ECO:0000256" key="1">
    <source>
        <dbReference type="ARBA" id="ARBA00022603"/>
    </source>
</evidence>
<proteinExistence type="inferred from homology"/>
<organism evidence="8 9">
    <name type="scientific">Candidatus Desulfacyla euxinica</name>
    <dbReference type="NCBI Taxonomy" id="2841693"/>
    <lineage>
        <taxon>Bacteria</taxon>
        <taxon>Deltaproteobacteria</taxon>
        <taxon>Candidatus Desulfacyla</taxon>
    </lineage>
</organism>
<sequence>MPPQTWQIKDLLKVSADYLKSKGIENPRLNAEVLLAHQLNLERIRLYLNFNQPLTGKEVSGYRSLIRRRISLEPLQYITGTQEFWSLDFVVNPHVLIPRPETEIVVEQAIILARTIEQGENQSLQILDLGTGCGAISIALAKEMPGALIWATDISEKALGLARSNALKHDVFDRIRFRQGDLWEPFLNDDFLFDIVVSNPPYVTSVEYNDLSHDIRDNEPRLALDGGEDGMYYLKKIIKGAHDFMNPGGWIILEMAPDQTQEALTILDKTGNYEKMARVKDYSRSYRVVIARAL</sequence>
<dbReference type="InterPro" id="IPR002052">
    <property type="entry name" value="DNA_methylase_N6_adenine_CS"/>
</dbReference>
<feature type="binding site" evidence="5">
    <location>
        <begin position="199"/>
        <end position="202"/>
    </location>
    <ligand>
        <name>substrate</name>
    </ligand>
</feature>
<dbReference type="Pfam" id="PF05175">
    <property type="entry name" value="MTS"/>
    <property type="match status" value="1"/>
</dbReference>
<keyword evidence="1 5" id="KW-0489">Methyltransferase</keyword>
<comment type="caution">
    <text evidence="8">The sequence shown here is derived from an EMBL/GenBank/DDBJ whole genome shotgun (WGS) entry which is preliminary data.</text>
</comment>
<evidence type="ECO:0000256" key="2">
    <source>
        <dbReference type="ARBA" id="ARBA00022679"/>
    </source>
</evidence>
<comment type="function">
    <text evidence="5">Methylates the class 1 translation termination release factors RF1/PrfA and RF2/PrfB on the glutamine residue of the universally conserved GGQ motif.</text>
</comment>
<evidence type="ECO:0000259" key="6">
    <source>
        <dbReference type="Pfam" id="PF05175"/>
    </source>
</evidence>
<keyword evidence="2 5" id="KW-0808">Transferase</keyword>
<dbReference type="InterPro" id="IPR029063">
    <property type="entry name" value="SAM-dependent_MTases_sf"/>
</dbReference>
<dbReference type="InterPro" id="IPR007848">
    <property type="entry name" value="Small_mtfrase_dom"/>
</dbReference>
<evidence type="ECO:0000256" key="5">
    <source>
        <dbReference type="HAMAP-Rule" id="MF_02126"/>
    </source>
</evidence>
<dbReference type="InterPro" id="IPR050320">
    <property type="entry name" value="N5-glutamine_MTase"/>
</dbReference>
<dbReference type="Gene3D" id="3.40.50.150">
    <property type="entry name" value="Vaccinia Virus protein VP39"/>
    <property type="match status" value="1"/>
</dbReference>
<dbReference type="GO" id="GO:0032259">
    <property type="term" value="P:methylation"/>
    <property type="evidence" value="ECO:0007669"/>
    <property type="project" value="UniProtKB-KW"/>
</dbReference>
<dbReference type="PANTHER" id="PTHR18895:SF74">
    <property type="entry name" value="MTRF1L RELEASE FACTOR GLUTAMINE METHYLTRANSFERASE"/>
    <property type="match status" value="1"/>
</dbReference>
<reference evidence="8 9" key="1">
    <citation type="submission" date="2020-08" db="EMBL/GenBank/DDBJ databases">
        <title>Bridging the membrane lipid divide: bacteria of the FCB group superphylum have the potential to synthesize archaeal ether lipids.</title>
        <authorList>
            <person name="Villanueva L."/>
            <person name="Von Meijenfeldt F.A.B."/>
            <person name="Westbye A.B."/>
            <person name="Yadav S."/>
            <person name="Hopmans E.C."/>
            <person name="Dutilh B.E."/>
            <person name="Sinninghe Damste J.S."/>
        </authorList>
    </citation>
    <scope>NUCLEOTIDE SEQUENCE [LARGE SCALE GENOMIC DNA]</scope>
    <source>
        <strain evidence="8">NIOZ-UU27</strain>
    </source>
</reference>
<dbReference type="PROSITE" id="PS00092">
    <property type="entry name" value="N6_MTASE"/>
    <property type="match status" value="1"/>
</dbReference>
<dbReference type="Gene3D" id="1.10.8.10">
    <property type="entry name" value="DNA helicase RuvA subunit, C-terminal domain"/>
    <property type="match status" value="1"/>
</dbReference>
<evidence type="ECO:0000313" key="8">
    <source>
        <dbReference type="EMBL" id="MBC8177000.1"/>
    </source>
</evidence>
<evidence type="ECO:0000313" key="9">
    <source>
        <dbReference type="Proteomes" id="UP000650524"/>
    </source>
</evidence>
<evidence type="ECO:0000256" key="4">
    <source>
        <dbReference type="ARBA" id="ARBA00048391"/>
    </source>
</evidence>
<dbReference type="HAMAP" id="MF_02126">
    <property type="entry name" value="RF_methyltr_PrmC"/>
    <property type="match status" value="1"/>
</dbReference>
<dbReference type="CDD" id="cd02440">
    <property type="entry name" value="AdoMet_MTases"/>
    <property type="match status" value="1"/>
</dbReference>
<keyword evidence="3 5" id="KW-0949">S-adenosyl-L-methionine</keyword>
<dbReference type="EC" id="2.1.1.297" evidence="5"/>
<feature type="binding site" evidence="5">
    <location>
        <position position="199"/>
    </location>
    <ligand>
        <name>S-adenosyl-L-methionine</name>
        <dbReference type="ChEBI" id="CHEBI:59789"/>
    </ligand>
</feature>